<evidence type="ECO:0000313" key="3">
    <source>
        <dbReference type="EMBL" id="KAK3244072.1"/>
    </source>
</evidence>
<evidence type="ECO:0000256" key="1">
    <source>
        <dbReference type="SAM" id="MobiDB-lite"/>
    </source>
</evidence>
<dbReference type="Proteomes" id="UP001190700">
    <property type="component" value="Unassembled WGS sequence"/>
</dbReference>
<feature type="compositionally biased region" description="Polar residues" evidence="1">
    <location>
        <begin position="11"/>
        <end position="23"/>
    </location>
</feature>
<keyword evidence="4" id="KW-1185">Reference proteome</keyword>
<evidence type="ECO:0000259" key="2">
    <source>
        <dbReference type="Pfam" id="PF00481"/>
    </source>
</evidence>
<comment type="caution">
    <text evidence="3">The sequence shown here is derived from an EMBL/GenBank/DDBJ whole genome shotgun (WGS) entry which is preliminary data.</text>
</comment>
<feature type="non-terminal residue" evidence="3">
    <location>
        <position position="1"/>
    </location>
</feature>
<dbReference type="SUPFAM" id="SSF81606">
    <property type="entry name" value="PP2C-like"/>
    <property type="match status" value="1"/>
</dbReference>
<reference evidence="3 4" key="1">
    <citation type="journal article" date="2015" name="Genome Biol. Evol.">
        <title>Comparative Genomics of a Bacterivorous Green Alga Reveals Evolutionary Causalities and Consequences of Phago-Mixotrophic Mode of Nutrition.</title>
        <authorList>
            <person name="Burns J.A."/>
            <person name="Paasch A."/>
            <person name="Narechania A."/>
            <person name="Kim E."/>
        </authorList>
    </citation>
    <scope>NUCLEOTIDE SEQUENCE [LARGE SCALE GENOMIC DNA]</scope>
    <source>
        <strain evidence="3 4">PLY_AMNH</strain>
    </source>
</reference>
<accession>A0AAE0EXR4</accession>
<feature type="domain" description="PPM-type phosphatase" evidence="2">
    <location>
        <begin position="3"/>
        <end position="110"/>
    </location>
</feature>
<protein>
    <recommendedName>
        <fullName evidence="2">PPM-type phosphatase domain-containing protein</fullName>
    </recommendedName>
</protein>
<dbReference type="Pfam" id="PF00481">
    <property type="entry name" value="PP2C"/>
    <property type="match status" value="1"/>
</dbReference>
<dbReference type="Gene3D" id="3.60.40.10">
    <property type="entry name" value="PPM-type phosphatase domain"/>
    <property type="match status" value="1"/>
</dbReference>
<organism evidence="3 4">
    <name type="scientific">Cymbomonas tetramitiformis</name>
    <dbReference type="NCBI Taxonomy" id="36881"/>
    <lineage>
        <taxon>Eukaryota</taxon>
        <taxon>Viridiplantae</taxon>
        <taxon>Chlorophyta</taxon>
        <taxon>Pyramimonadophyceae</taxon>
        <taxon>Pyramimonadales</taxon>
        <taxon>Pyramimonadaceae</taxon>
        <taxon>Cymbomonas</taxon>
    </lineage>
</organism>
<sequence>VDRVTADHSATEQQELQRMQSSGRMKICTGDGAPPKVSMKGHKGKERVLRVMRSFGNLKAAELGVACDPELTPINVLGDTDEAYVLWASSGIFKFMSDEEVMTLVANENIEDSVLQLIHNVKAGTRNEAAAIAAGAEGRSQNMASDCSVIVIRFRRHIYIEPKPFTEREGILQLEELTIALKDSIGAKFMDEADHFWNVNTMQA</sequence>
<dbReference type="EMBL" id="LGRX02032316">
    <property type="protein sequence ID" value="KAK3244072.1"/>
    <property type="molecule type" value="Genomic_DNA"/>
</dbReference>
<dbReference type="AlphaFoldDB" id="A0AAE0EXR4"/>
<feature type="compositionally biased region" description="Basic and acidic residues" evidence="1">
    <location>
        <begin position="1"/>
        <end position="10"/>
    </location>
</feature>
<proteinExistence type="predicted"/>
<dbReference type="InterPro" id="IPR015655">
    <property type="entry name" value="PP2C"/>
</dbReference>
<dbReference type="InterPro" id="IPR001932">
    <property type="entry name" value="PPM-type_phosphatase-like_dom"/>
</dbReference>
<name>A0AAE0EXR4_9CHLO</name>
<gene>
    <name evidence="3" type="ORF">CYMTET_46302</name>
</gene>
<feature type="region of interest" description="Disordered" evidence="1">
    <location>
        <begin position="1"/>
        <end position="42"/>
    </location>
</feature>
<dbReference type="GO" id="GO:0004722">
    <property type="term" value="F:protein serine/threonine phosphatase activity"/>
    <property type="evidence" value="ECO:0007669"/>
    <property type="project" value="InterPro"/>
</dbReference>
<dbReference type="PANTHER" id="PTHR47992">
    <property type="entry name" value="PROTEIN PHOSPHATASE"/>
    <property type="match status" value="1"/>
</dbReference>
<dbReference type="InterPro" id="IPR036457">
    <property type="entry name" value="PPM-type-like_dom_sf"/>
</dbReference>
<evidence type="ECO:0000313" key="4">
    <source>
        <dbReference type="Proteomes" id="UP001190700"/>
    </source>
</evidence>